<dbReference type="InterPro" id="IPR050126">
    <property type="entry name" value="Ap4A_hydrolase"/>
</dbReference>
<dbReference type="Pfam" id="PF12850">
    <property type="entry name" value="Metallophos_2"/>
    <property type="match status" value="1"/>
</dbReference>
<dbReference type="InterPro" id="IPR024654">
    <property type="entry name" value="Calcineurin-like_PHP_lpxH"/>
</dbReference>
<dbReference type="Gene3D" id="3.60.21.10">
    <property type="match status" value="1"/>
</dbReference>
<comment type="similarity">
    <text evidence="1">Belongs to the metallophosphoesterase superfamily. YfcE family.</text>
</comment>
<evidence type="ECO:0000313" key="4">
    <source>
        <dbReference type="Proteomes" id="UP000286246"/>
    </source>
</evidence>
<sequence length="246" mass="27732">MKIQLAIISDIHANIVALDEVLADIKKSGVTQIYCLGDLVDFAPWGNEVIARIQERNIPCLLGNHDQRIAFDEPIIPLPHHDAIETVNRDIAINLSKNDITAAHKKWLATLPYNIELTFKVGNHLRKILLVHASLHSNDEYIHESTPKADLSVQLRERAIDILVMGHTHHSYVQRTGEVLFINCGSVGRSKEKDRKASYTLVTLTEENIEAKIVKVDYPIEEVAAAIYHSDIPDFYGDFLRSIESN</sequence>
<organism evidence="3 4">
    <name type="scientific">Sphingobacterium detergens</name>
    <dbReference type="NCBI Taxonomy" id="1145106"/>
    <lineage>
        <taxon>Bacteria</taxon>
        <taxon>Pseudomonadati</taxon>
        <taxon>Bacteroidota</taxon>
        <taxon>Sphingobacteriia</taxon>
        <taxon>Sphingobacteriales</taxon>
        <taxon>Sphingobacteriaceae</taxon>
        <taxon>Sphingobacterium</taxon>
    </lineage>
</organism>
<dbReference type="InterPro" id="IPR029052">
    <property type="entry name" value="Metallo-depent_PP-like"/>
</dbReference>
<dbReference type="PIRSF" id="PIRSF000883">
    <property type="entry name" value="Pesterase_MJ0912"/>
    <property type="match status" value="1"/>
</dbReference>
<evidence type="ECO:0000259" key="2">
    <source>
        <dbReference type="Pfam" id="PF12850"/>
    </source>
</evidence>
<dbReference type="AlphaFoldDB" id="A0A420B764"/>
<gene>
    <name evidence="3" type="ORF">DFQ12_2872</name>
</gene>
<reference evidence="3 4" key="1">
    <citation type="submission" date="2018-09" db="EMBL/GenBank/DDBJ databases">
        <title>Genomic Encyclopedia of Type Strains, Phase III (KMG-III): the genomes of soil and plant-associated and newly described type strains.</title>
        <authorList>
            <person name="Whitman W."/>
        </authorList>
    </citation>
    <scope>NUCLEOTIDE SEQUENCE [LARGE SCALE GENOMIC DNA]</scope>
    <source>
        <strain evidence="3 4">CECT 7938</strain>
    </source>
</reference>
<dbReference type="PANTHER" id="PTHR42850:SF2">
    <property type="entry name" value="BLL5683 PROTEIN"/>
    <property type="match status" value="1"/>
</dbReference>
<dbReference type="GO" id="GO:0005737">
    <property type="term" value="C:cytoplasm"/>
    <property type="evidence" value="ECO:0007669"/>
    <property type="project" value="TreeGrafter"/>
</dbReference>
<dbReference type="EMBL" id="RAPY01000002">
    <property type="protein sequence ID" value="RKE52630.1"/>
    <property type="molecule type" value="Genomic_DNA"/>
</dbReference>
<dbReference type="SUPFAM" id="SSF56300">
    <property type="entry name" value="Metallo-dependent phosphatases"/>
    <property type="match status" value="1"/>
</dbReference>
<name>A0A420B764_SPHD1</name>
<dbReference type="InterPro" id="IPR011152">
    <property type="entry name" value="Pesterase_MJ0912"/>
</dbReference>
<dbReference type="CDD" id="cd00838">
    <property type="entry name" value="MPP_superfamily"/>
    <property type="match status" value="1"/>
</dbReference>
<evidence type="ECO:0000313" key="3">
    <source>
        <dbReference type="EMBL" id="RKE52630.1"/>
    </source>
</evidence>
<dbReference type="GO" id="GO:0016791">
    <property type="term" value="F:phosphatase activity"/>
    <property type="evidence" value="ECO:0007669"/>
    <property type="project" value="TreeGrafter"/>
</dbReference>
<evidence type="ECO:0000256" key="1">
    <source>
        <dbReference type="ARBA" id="ARBA00008950"/>
    </source>
</evidence>
<feature type="domain" description="Calcineurin-like phosphoesterase" evidence="2">
    <location>
        <begin position="4"/>
        <end position="206"/>
    </location>
</feature>
<dbReference type="PANTHER" id="PTHR42850">
    <property type="entry name" value="METALLOPHOSPHOESTERASE"/>
    <property type="match status" value="1"/>
</dbReference>
<protein>
    <submittedName>
        <fullName evidence="3">Putative phosphoesterase</fullName>
    </submittedName>
</protein>
<accession>A0A420B764</accession>
<proteinExistence type="inferred from homology"/>
<dbReference type="RefSeq" id="WP_120259652.1">
    <property type="nucleotide sequence ID" value="NZ_RAPY01000002.1"/>
</dbReference>
<dbReference type="OrthoDB" id="9813918at2"/>
<dbReference type="Proteomes" id="UP000286246">
    <property type="component" value="Unassembled WGS sequence"/>
</dbReference>
<comment type="caution">
    <text evidence="3">The sequence shown here is derived from an EMBL/GenBank/DDBJ whole genome shotgun (WGS) entry which is preliminary data.</text>
</comment>
<keyword evidence="4" id="KW-1185">Reference proteome</keyword>